<keyword evidence="3" id="KW-1185">Reference proteome</keyword>
<dbReference type="AlphaFoldDB" id="A0A5B9MEP9"/>
<name>A0A5B9MEP9_9BACT</name>
<accession>A0A5B9MEP9</accession>
<keyword evidence="1" id="KW-0472">Membrane</keyword>
<protein>
    <submittedName>
        <fullName evidence="2">Uncharacterized protein</fullName>
    </submittedName>
</protein>
<evidence type="ECO:0000313" key="2">
    <source>
        <dbReference type="EMBL" id="QEF97667.1"/>
    </source>
</evidence>
<feature type="transmembrane region" description="Helical" evidence="1">
    <location>
        <begin position="45"/>
        <end position="66"/>
    </location>
</feature>
<evidence type="ECO:0000313" key="3">
    <source>
        <dbReference type="Proteomes" id="UP000321353"/>
    </source>
</evidence>
<keyword evidence="1" id="KW-1133">Transmembrane helix</keyword>
<sequence>MSQMTDLETTLRPKPQWTVRRLLLITTCTAIWIASLKAFPGFYAFALAICVMFSPSIVVAMFAILFSNDRKRTVAFQIPVPILAPLLSPRTMGTPSPPLTYWEDVFRGLMDMGMIGLLLSLIAVCLDFACRLIASWAIGASSVNR</sequence>
<proteinExistence type="predicted"/>
<feature type="transmembrane region" description="Helical" evidence="1">
    <location>
        <begin position="21"/>
        <end position="39"/>
    </location>
</feature>
<gene>
    <name evidence="2" type="ORF">Mal15_17090</name>
</gene>
<dbReference type="Proteomes" id="UP000321353">
    <property type="component" value="Chromosome"/>
</dbReference>
<keyword evidence="1" id="KW-0812">Transmembrane</keyword>
<dbReference type="KEGG" id="smam:Mal15_17090"/>
<reference evidence="2 3" key="1">
    <citation type="submission" date="2019-02" db="EMBL/GenBank/DDBJ databases">
        <title>Planctomycetal bacteria perform biofilm scaping via a novel small molecule.</title>
        <authorList>
            <person name="Jeske O."/>
            <person name="Boedeker C."/>
            <person name="Wiegand S."/>
            <person name="Breitling P."/>
            <person name="Kallscheuer N."/>
            <person name="Jogler M."/>
            <person name="Rohde M."/>
            <person name="Petersen J."/>
            <person name="Medema M.H."/>
            <person name="Surup F."/>
            <person name="Jogler C."/>
        </authorList>
    </citation>
    <scope>NUCLEOTIDE SEQUENCE [LARGE SCALE GENOMIC DNA]</scope>
    <source>
        <strain evidence="2 3">Mal15</strain>
    </source>
</reference>
<dbReference type="EMBL" id="CP036264">
    <property type="protein sequence ID" value="QEF97667.1"/>
    <property type="molecule type" value="Genomic_DNA"/>
</dbReference>
<organism evidence="2 3">
    <name type="scientific">Stieleria maiorica</name>
    <dbReference type="NCBI Taxonomy" id="2795974"/>
    <lineage>
        <taxon>Bacteria</taxon>
        <taxon>Pseudomonadati</taxon>
        <taxon>Planctomycetota</taxon>
        <taxon>Planctomycetia</taxon>
        <taxon>Pirellulales</taxon>
        <taxon>Pirellulaceae</taxon>
        <taxon>Stieleria</taxon>
    </lineage>
</organism>
<evidence type="ECO:0000256" key="1">
    <source>
        <dbReference type="SAM" id="Phobius"/>
    </source>
</evidence>
<feature type="transmembrane region" description="Helical" evidence="1">
    <location>
        <begin position="112"/>
        <end position="138"/>
    </location>
</feature>